<dbReference type="InterPro" id="IPR045584">
    <property type="entry name" value="Pilin-like"/>
</dbReference>
<gene>
    <name evidence="2" type="ORF">SAMN02745181_2877</name>
</gene>
<dbReference type="InParanoid" id="A0A1M6NJS6"/>
<dbReference type="Pfam" id="PF07963">
    <property type="entry name" value="N_methyl"/>
    <property type="match status" value="1"/>
</dbReference>
<organism evidence="2 3">
    <name type="scientific">Rubritalea squalenifaciens DSM 18772</name>
    <dbReference type="NCBI Taxonomy" id="1123071"/>
    <lineage>
        <taxon>Bacteria</taxon>
        <taxon>Pseudomonadati</taxon>
        <taxon>Verrucomicrobiota</taxon>
        <taxon>Verrucomicrobiia</taxon>
        <taxon>Verrucomicrobiales</taxon>
        <taxon>Rubritaleaceae</taxon>
        <taxon>Rubritalea</taxon>
    </lineage>
</organism>
<dbReference type="AlphaFoldDB" id="A0A1M6NJS6"/>
<dbReference type="NCBIfam" id="TIGR02532">
    <property type="entry name" value="IV_pilin_GFxxxE"/>
    <property type="match status" value="1"/>
</dbReference>
<dbReference type="STRING" id="1123071.SAMN02745181_2877"/>
<dbReference type="Proteomes" id="UP000184510">
    <property type="component" value="Unassembled WGS sequence"/>
</dbReference>
<reference evidence="2 3" key="1">
    <citation type="submission" date="2016-11" db="EMBL/GenBank/DDBJ databases">
        <authorList>
            <person name="Jaros S."/>
            <person name="Januszkiewicz K."/>
            <person name="Wedrychowicz H."/>
        </authorList>
    </citation>
    <scope>NUCLEOTIDE SEQUENCE [LARGE SCALE GENOMIC DNA]</scope>
    <source>
        <strain evidence="2 3">DSM 18772</strain>
    </source>
</reference>
<keyword evidence="1" id="KW-0472">Membrane</keyword>
<dbReference type="SUPFAM" id="SSF54523">
    <property type="entry name" value="Pili subunits"/>
    <property type="match status" value="1"/>
</dbReference>
<keyword evidence="1" id="KW-1133">Transmembrane helix</keyword>
<feature type="transmembrane region" description="Helical" evidence="1">
    <location>
        <begin position="12"/>
        <end position="35"/>
    </location>
</feature>
<protein>
    <submittedName>
        <fullName evidence="2">Prepilin-type N-terminal cleavage/methylation domain-containing protein</fullName>
    </submittedName>
</protein>
<dbReference type="OrthoDB" id="194894at2"/>
<sequence length="248" mass="26749">MRSTKLNTTKGFSLVEVVIAMGIVAILLTTFFAVFTPAQRNIQRSLGIKDANRMASALENEMAVLRPGGESSTYDSAFDKAFEWIKNSNSPTSAVLVYQYTAVPGQTDGEMNQDGTPQAYNTAKDKGIPGKDYITFTAVRSLNDSSARNLIQEELVPGVVTGGVYVVRMTQLVPKQDGSLGLGSEGQIVDPDTGSGVGSSDQYEQAYIAFQADFFRLKSNQAGYVLGGSWNFDNLGKAVASRNMAVRR</sequence>
<dbReference type="RefSeq" id="WP_143184451.1">
    <property type="nucleotide sequence ID" value="NZ_FQYR01000005.1"/>
</dbReference>
<dbReference type="PROSITE" id="PS00409">
    <property type="entry name" value="PROKAR_NTER_METHYL"/>
    <property type="match status" value="1"/>
</dbReference>
<keyword evidence="1" id="KW-0812">Transmembrane</keyword>
<evidence type="ECO:0000313" key="3">
    <source>
        <dbReference type="Proteomes" id="UP000184510"/>
    </source>
</evidence>
<accession>A0A1M6NJS6</accession>
<evidence type="ECO:0000313" key="2">
    <source>
        <dbReference type="EMBL" id="SHJ95906.1"/>
    </source>
</evidence>
<keyword evidence="3" id="KW-1185">Reference proteome</keyword>
<dbReference type="Gene3D" id="3.30.700.10">
    <property type="entry name" value="Glycoprotein, Type 4 Pilin"/>
    <property type="match status" value="1"/>
</dbReference>
<dbReference type="InterPro" id="IPR012902">
    <property type="entry name" value="N_methyl_site"/>
</dbReference>
<evidence type="ECO:0000256" key="1">
    <source>
        <dbReference type="SAM" id="Phobius"/>
    </source>
</evidence>
<name>A0A1M6NJS6_9BACT</name>
<dbReference type="EMBL" id="FQYR01000005">
    <property type="protein sequence ID" value="SHJ95906.1"/>
    <property type="molecule type" value="Genomic_DNA"/>
</dbReference>
<proteinExistence type="predicted"/>